<accession>A0ACC2II23</accession>
<keyword evidence="2" id="KW-1185">Reference proteome</keyword>
<comment type="caution">
    <text evidence="1">The sequence shown here is derived from an EMBL/GenBank/DDBJ whole genome shotgun (WGS) entry which is preliminary data.</text>
</comment>
<dbReference type="EMBL" id="JAPHNI010000171">
    <property type="protein sequence ID" value="KAJ8114845.1"/>
    <property type="molecule type" value="Genomic_DNA"/>
</dbReference>
<name>A0ACC2II23_9PLEO</name>
<dbReference type="Proteomes" id="UP001153331">
    <property type="component" value="Unassembled WGS sequence"/>
</dbReference>
<evidence type="ECO:0000313" key="2">
    <source>
        <dbReference type="Proteomes" id="UP001153331"/>
    </source>
</evidence>
<proteinExistence type="predicted"/>
<gene>
    <name evidence="1" type="ORF">OPT61_g3362</name>
</gene>
<organism evidence="1 2">
    <name type="scientific">Boeremia exigua</name>
    <dbReference type="NCBI Taxonomy" id="749465"/>
    <lineage>
        <taxon>Eukaryota</taxon>
        <taxon>Fungi</taxon>
        <taxon>Dikarya</taxon>
        <taxon>Ascomycota</taxon>
        <taxon>Pezizomycotina</taxon>
        <taxon>Dothideomycetes</taxon>
        <taxon>Pleosporomycetidae</taxon>
        <taxon>Pleosporales</taxon>
        <taxon>Pleosporineae</taxon>
        <taxon>Didymellaceae</taxon>
        <taxon>Boeremia</taxon>
    </lineage>
</organism>
<protein>
    <submittedName>
        <fullName evidence="1">Uncharacterized protein</fullName>
    </submittedName>
</protein>
<reference evidence="1" key="1">
    <citation type="submission" date="2022-11" db="EMBL/GenBank/DDBJ databases">
        <title>Genome Sequence of Boeremia exigua.</title>
        <authorList>
            <person name="Buettner E."/>
        </authorList>
    </citation>
    <scope>NUCLEOTIDE SEQUENCE</scope>
    <source>
        <strain evidence="1">CU02</strain>
    </source>
</reference>
<sequence>MADNKENLGAVTHQLSAVNDDIQKGGDVQEKTVASVALAAALEAQKPRLWSKSMMQLYLIMGIGYLVSTMNGFDSSLMGAINAMLPFQKTFNLTGGGSSTGIIFIIYNLGQIAAFPFCGFLADGYGRRVCIFVGCALVLVGTAVQATAHDVGHFIGGRFLLGFGASIASAAGPAYTVELAHPAYRGTMAGMYNNFWWLGNILAGWTTYGTNKNFGNDWAWRVPTIVQCLIPGLVMCCIMFMPETPRWLLAKDRREEAIAIMAKYHGDGDENHPLVQLQLHEITEDFSVTRNDNPWWDFRELYNTKAARYRMMMVIAMAFFGQWSGNNVVSYFMPAMVENAGIDDPNDQLLINAINPIFSMLGAIYGATLLDKLGRRKMLLGGLAGGLFFYVLLTAFTATANSSNNLAYGTIVSIYCFGIIFAWGWTPLQTLYAVECLENRTRAKGSGANFLFLNIAMVVNTYGISVGMEKIGWKLYLVYIGWICVEIAFIYFFFVETAGKTLEELKGIFEAPNPRAASLKRSKIAVADGQFQPLRLDAQGHIAKSRLVLEAGQRTMHVTLSSRQDQMMIWRRLDEASHPSCLLARVLHGGSVAMSWTFTRVEDYSGPVSTPTMPFAVVRPRANSFSTLIPTTETQGLESSPTPRRATCPWLMDRNPPLVSSLSFWDPDTPSVLHSSARLAPYTESCQGSPRSPDAAPSPCDLHFETTPRHDNRKGSTVRPRLLLPPVSTHTVGSPVSPCSPWFPYSPLSYTSPQSPVNPFLLPPQPRLINVSHFRLAAPLLPASPLSIFDRAISPTSPEPLLSSTPTPGIPSWEPTFLRPASSIAVGDDAWEGMSPTFLWPRTPPAIPQASIIPHRIVGTGGTNGLGRCYSDDLPLDTNEVGGIEAERKKMRIEFYRFLAAGRAAAMDRLAASPQVAKRKWFSARQSWKKLLREDRGQEMQHLPKLLT</sequence>
<evidence type="ECO:0000313" key="1">
    <source>
        <dbReference type="EMBL" id="KAJ8114845.1"/>
    </source>
</evidence>